<dbReference type="EMBL" id="JANBPG010000239">
    <property type="protein sequence ID" value="KAJ1898431.1"/>
    <property type="molecule type" value="Genomic_DNA"/>
</dbReference>
<sequence>MTSPLSFAGSPIIGLKSMPKRKVELLKQPPLQWVVKKQVSHGEVVRGVPSETEKGEMDAKQDVNGYDNGYSKGASSNVAPLSKEFLDGLISTMQGANVSWATLNKNYPENGMRFIYLNFAGRTNANINRATIPRLADDLCINKILRRVDYMAAYDLSLVQTAFRNKGDSSAGWDQVGNLLAALGGSAMHTHDKLCKEWMDEPNTSECTGILKGNKRKQYALLTKQRSIYGKGKQAQQSGDFSEATTISGS</sequence>
<comment type="caution">
    <text evidence="1">The sequence shown here is derived from an EMBL/GenBank/DDBJ whole genome shotgun (WGS) entry which is preliminary data.</text>
</comment>
<name>A0ACC1IPK2_9FUNG</name>
<keyword evidence="2" id="KW-1185">Reference proteome</keyword>
<accession>A0ACC1IPK2</accession>
<dbReference type="Proteomes" id="UP001150581">
    <property type="component" value="Unassembled WGS sequence"/>
</dbReference>
<protein>
    <submittedName>
        <fullName evidence="1">Uncharacterized protein</fullName>
    </submittedName>
</protein>
<proteinExistence type="predicted"/>
<evidence type="ECO:0000313" key="2">
    <source>
        <dbReference type="Proteomes" id="UP001150581"/>
    </source>
</evidence>
<reference evidence="1" key="1">
    <citation type="submission" date="2022-07" db="EMBL/GenBank/DDBJ databases">
        <title>Phylogenomic reconstructions and comparative analyses of Kickxellomycotina fungi.</title>
        <authorList>
            <person name="Reynolds N.K."/>
            <person name="Stajich J.E."/>
            <person name="Barry K."/>
            <person name="Grigoriev I.V."/>
            <person name="Crous P."/>
            <person name="Smith M.E."/>
        </authorList>
    </citation>
    <scope>NUCLEOTIDE SEQUENCE</scope>
    <source>
        <strain evidence="1">Benny 63K</strain>
    </source>
</reference>
<organism evidence="1 2">
    <name type="scientific">Kickxella alabastrina</name>
    <dbReference type="NCBI Taxonomy" id="61397"/>
    <lineage>
        <taxon>Eukaryota</taxon>
        <taxon>Fungi</taxon>
        <taxon>Fungi incertae sedis</taxon>
        <taxon>Zoopagomycota</taxon>
        <taxon>Kickxellomycotina</taxon>
        <taxon>Kickxellomycetes</taxon>
        <taxon>Kickxellales</taxon>
        <taxon>Kickxellaceae</taxon>
        <taxon>Kickxella</taxon>
    </lineage>
</organism>
<gene>
    <name evidence="1" type="ORF">LPJ66_002750</name>
</gene>
<evidence type="ECO:0000313" key="1">
    <source>
        <dbReference type="EMBL" id="KAJ1898431.1"/>
    </source>
</evidence>